<evidence type="ECO:0000256" key="1">
    <source>
        <dbReference type="SAM" id="MobiDB-lite"/>
    </source>
</evidence>
<evidence type="ECO:0000313" key="2">
    <source>
        <dbReference type="EMBL" id="BDR53564.1"/>
    </source>
</evidence>
<protein>
    <submittedName>
        <fullName evidence="2">Uncharacterized protein</fullName>
    </submittedName>
</protein>
<sequence length="52" mass="5756">MLALMQAIYLSVEDTAHEVSVENADQSQRIKARKRKLEGKEAEEVSVEPGVA</sequence>
<keyword evidence="3" id="KW-1185">Reference proteome</keyword>
<name>A0ABM8B9I6_9BIFI</name>
<proteinExistence type="predicted"/>
<reference evidence="2 3" key="1">
    <citation type="journal article" date="2023" name="Microbiol. Spectr.">
        <title>Symbiosis of Carpenter Bees with Uncharacterized Lactic Acid Bacteria Showing NAD Auxotrophy.</title>
        <authorList>
            <person name="Kawasaki S."/>
            <person name="Ozawa K."/>
            <person name="Mori T."/>
            <person name="Yamamoto A."/>
            <person name="Ito M."/>
            <person name="Ohkuma M."/>
            <person name="Sakamoto M."/>
            <person name="Matsutani M."/>
        </authorList>
    </citation>
    <scope>NUCLEOTIDE SEQUENCE [LARGE SCALE GENOMIC DNA]</scope>
    <source>
        <strain evidence="2 3">Kim37-2</strain>
    </source>
</reference>
<accession>A0ABM8B9I6</accession>
<gene>
    <name evidence="2" type="ORF">KIM372_14710</name>
</gene>
<organism evidence="2 3">
    <name type="scientific">Bombiscardovia nodaiensis</name>
    <dbReference type="NCBI Taxonomy" id="2932181"/>
    <lineage>
        <taxon>Bacteria</taxon>
        <taxon>Bacillati</taxon>
        <taxon>Actinomycetota</taxon>
        <taxon>Actinomycetes</taxon>
        <taxon>Bifidobacteriales</taxon>
        <taxon>Bifidobacteriaceae</taxon>
        <taxon>Bombiscardovia</taxon>
    </lineage>
</organism>
<dbReference type="Proteomes" id="UP001321766">
    <property type="component" value="Chromosome"/>
</dbReference>
<dbReference type="EMBL" id="AP026798">
    <property type="protein sequence ID" value="BDR53564.1"/>
    <property type="molecule type" value="Genomic_DNA"/>
</dbReference>
<feature type="region of interest" description="Disordered" evidence="1">
    <location>
        <begin position="20"/>
        <end position="52"/>
    </location>
</feature>
<evidence type="ECO:0000313" key="3">
    <source>
        <dbReference type="Proteomes" id="UP001321766"/>
    </source>
</evidence>